<dbReference type="Pfam" id="PF15868">
    <property type="entry name" value="MBF2"/>
    <property type="match status" value="1"/>
</dbReference>
<keyword evidence="2" id="KW-1185">Reference proteome</keyword>
<protein>
    <submittedName>
        <fullName evidence="3">Uncharacterized protein LOC113521526</fullName>
    </submittedName>
</protein>
<gene>
    <name evidence="3" type="primary">LOC113521526</name>
</gene>
<feature type="chain" id="PRO_5047512371" evidence="1">
    <location>
        <begin position="22"/>
        <end position="114"/>
    </location>
</feature>
<dbReference type="AlphaFoldDB" id="A0A6J1X7N7"/>
<evidence type="ECO:0000313" key="2">
    <source>
        <dbReference type="Proteomes" id="UP001652740"/>
    </source>
</evidence>
<reference evidence="3" key="1">
    <citation type="submission" date="2025-08" db="UniProtKB">
        <authorList>
            <consortium name="RefSeq"/>
        </authorList>
    </citation>
    <scope>IDENTIFICATION</scope>
    <source>
        <tissue evidence="3">Whole larvae</tissue>
    </source>
</reference>
<accession>A0A6J1X7N7</accession>
<dbReference type="KEGG" id="gmw:113521526"/>
<evidence type="ECO:0000256" key="1">
    <source>
        <dbReference type="SAM" id="SignalP"/>
    </source>
</evidence>
<feature type="signal peptide" evidence="1">
    <location>
        <begin position="1"/>
        <end position="21"/>
    </location>
</feature>
<dbReference type="InterPro" id="IPR031734">
    <property type="entry name" value="MBF2"/>
</dbReference>
<proteinExistence type="predicted"/>
<dbReference type="InParanoid" id="A0A6J1X7N7"/>
<name>A0A6J1X7N7_GALME</name>
<dbReference type="RefSeq" id="XP_026762873.2">
    <property type="nucleotide sequence ID" value="XM_026907072.3"/>
</dbReference>
<dbReference type="GeneID" id="113521526"/>
<dbReference type="Proteomes" id="UP001652740">
    <property type="component" value="Unplaced"/>
</dbReference>
<organism evidence="2 3">
    <name type="scientific">Galleria mellonella</name>
    <name type="common">Greater wax moth</name>
    <dbReference type="NCBI Taxonomy" id="7137"/>
    <lineage>
        <taxon>Eukaryota</taxon>
        <taxon>Metazoa</taxon>
        <taxon>Ecdysozoa</taxon>
        <taxon>Arthropoda</taxon>
        <taxon>Hexapoda</taxon>
        <taxon>Insecta</taxon>
        <taxon>Pterygota</taxon>
        <taxon>Neoptera</taxon>
        <taxon>Endopterygota</taxon>
        <taxon>Lepidoptera</taxon>
        <taxon>Glossata</taxon>
        <taxon>Ditrysia</taxon>
        <taxon>Pyraloidea</taxon>
        <taxon>Pyralidae</taxon>
        <taxon>Galleriinae</taxon>
        <taxon>Galleria</taxon>
    </lineage>
</organism>
<keyword evidence="1" id="KW-0732">Signal</keyword>
<evidence type="ECO:0000313" key="3">
    <source>
        <dbReference type="RefSeq" id="XP_026762873.2"/>
    </source>
</evidence>
<sequence>MSIGMDLKIFILCTLTQLVHTKSVNLGVVNDHEGVRKVYEGVIKASGTLLLKTVKTMAFEYPGDEKIRGIAVKDLDNGAAQPAINRGGLGYNFVNLKFKSERGSGFRFLVEIYM</sequence>